<dbReference type="Pfam" id="PF15902">
    <property type="entry name" value="Sortilin-Vps10"/>
    <property type="match status" value="1"/>
</dbReference>
<dbReference type="Proteomes" id="UP000650081">
    <property type="component" value="Unassembled WGS sequence"/>
</dbReference>
<comment type="caution">
    <text evidence="4">The sequence shown here is derived from an EMBL/GenBank/DDBJ whole genome shotgun (WGS) entry which is preliminary data.</text>
</comment>
<dbReference type="EMBL" id="JACSIT010000151">
    <property type="protein sequence ID" value="MBC6996238.1"/>
    <property type="molecule type" value="Genomic_DNA"/>
</dbReference>
<protein>
    <submittedName>
        <fullName evidence="4">Glycosyl hydrolase</fullName>
    </submittedName>
</protein>
<dbReference type="InterPro" id="IPR052025">
    <property type="entry name" value="Xyloglucanase_GH74"/>
</dbReference>
<evidence type="ECO:0000313" key="4">
    <source>
        <dbReference type="EMBL" id="MBC6996238.1"/>
    </source>
</evidence>
<evidence type="ECO:0000256" key="1">
    <source>
        <dbReference type="ARBA" id="ARBA00022737"/>
    </source>
</evidence>
<feature type="chain" id="PRO_5037277174" evidence="2">
    <location>
        <begin position="27"/>
        <end position="1048"/>
    </location>
</feature>
<accession>A0A923TAJ2</accession>
<keyword evidence="1" id="KW-0677">Repeat</keyword>
<dbReference type="PANTHER" id="PTHR43739">
    <property type="entry name" value="XYLOGLUCANASE (EUROFUNG)"/>
    <property type="match status" value="1"/>
</dbReference>
<keyword evidence="5" id="KW-1185">Reference proteome</keyword>
<sequence>MLRTILLVPFFLLVLALDAQSPPAAADYLAGVKMRNVGPFRGGRANAATGVVGDPLTYYMGNTGGGVWKTEDAGQHWNNISDGFFGTGSIGAIAVAESDPNIVFCGSGEHAVRGVMTSAGDGVYKSTDAGSTWKKVGLELTQHIARIVIHPKNPDIVYVAAQGSLYGPGKERGIYKSTDGGVTWRQVLYVDERSGCAELDMDPTNPLILYAAMWEYGRQPWKVISGGPGSGLYKSTDGGETWEKVEEGLPAEKGKMSVAVAPSNPQRVYALVESDSEKELGGLFVSTDAGKHWSRVSDDHRLVQRAWYYIELFVDPQNEHLVYVLSADMLRSIDGGKSWEEIAGPHGDYHDLWINPHNPKNMVLADDGGASITFNRGETWSTQSNMPTAQMYRVNVDNHFPYRIYGGQQDNTSVRLSTRSLTSGGPDQTNWEASAGGESAFLAFDPDNPRYVLGGSYLGTIDILDTEAGTNTNIMAAPIQYLALETKDMRYRYNWNAPIVWSQHSPNTYYHAAQYVLRTQDMGLTWEEISPDLTRNEKDKQGKGGGPYTNEAVGAENYGTIAYLIESPHTAGVIWTGSDDGLVHLTQDNGKTWQNVTPKGLTECLVNSIEVSPHDPATAYIATTRYKFNDHTPALYVTRNYGKTWTNISKGIPQGAFTRVVRADTERKGLLFAGTETGLYASWDDGANWESLQLNLPVVPITDLAVKHGDLVIATAGRGYWILDDLALLRQYAPATKDLHAYQPEDALLVGGYSELNGGGDGDDLLSGVNPATGIVLYYHLPAGADSSKVRLEIKDPAGKVIRTFSDEAAEGETWAGGPSAEPTLPKEEGLNRFVWDLRHASLPGVEGVYIEGSYRGHKVAPGTYQLSLYKDEDLVATEARVMPNPRLQTAAEDHAEYDRHLLKMAGELSDMHRLVNELKDLSDDLESLLKKVPRTSATETTHRQGETLLKSLQAWDATMVQRKSKAYDDVENFLNGFTADYFFLLNQSESDVPRITQASQARLQELEAVWATHRTAARTLLDREVPAFNQLLIALGIGPLMVPVGEP</sequence>
<dbReference type="CDD" id="cd15482">
    <property type="entry name" value="Sialidase_non-viral"/>
    <property type="match status" value="1"/>
</dbReference>
<name>A0A923TAJ2_9BACT</name>
<dbReference type="Gene3D" id="2.130.10.10">
    <property type="entry name" value="YVTN repeat-like/Quinoprotein amine dehydrogenase"/>
    <property type="match status" value="4"/>
</dbReference>
<reference evidence="4" key="1">
    <citation type="submission" date="2020-08" db="EMBL/GenBank/DDBJ databases">
        <title>Lewinella bacteria from marine environments.</title>
        <authorList>
            <person name="Zhong Y."/>
        </authorList>
    </citation>
    <scope>NUCLEOTIDE SEQUENCE</scope>
    <source>
        <strain evidence="4">KCTC 42187</strain>
    </source>
</reference>
<dbReference type="RefSeq" id="WP_187468254.1">
    <property type="nucleotide sequence ID" value="NZ_JACSIT010000151.1"/>
</dbReference>
<dbReference type="PANTHER" id="PTHR43739:SF5">
    <property type="entry name" value="EXO-ALPHA-SIALIDASE"/>
    <property type="match status" value="1"/>
</dbReference>
<feature type="domain" description="Sortilin N-terminal" evidence="3">
    <location>
        <begin position="123"/>
        <end position="247"/>
    </location>
</feature>
<dbReference type="InterPro" id="IPR031778">
    <property type="entry name" value="Sortilin_N"/>
</dbReference>
<feature type="signal peptide" evidence="2">
    <location>
        <begin position="1"/>
        <end position="26"/>
    </location>
</feature>
<dbReference type="GO" id="GO:0010411">
    <property type="term" value="P:xyloglucan metabolic process"/>
    <property type="evidence" value="ECO:0007669"/>
    <property type="project" value="TreeGrafter"/>
</dbReference>
<evidence type="ECO:0000256" key="2">
    <source>
        <dbReference type="SAM" id="SignalP"/>
    </source>
</evidence>
<dbReference type="Gene3D" id="2.60.40.4070">
    <property type="match status" value="1"/>
</dbReference>
<proteinExistence type="predicted"/>
<dbReference type="GO" id="GO:0016787">
    <property type="term" value="F:hydrolase activity"/>
    <property type="evidence" value="ECO:0007669"/>
    <property type="project" value="UniProtKB-KW"/>
</dbReference>
<organism evidence="4 5">
    <name type="scientific">Neolewinella lacunae</name>
    <dbReference type="NCBI Taxonomy" id="1517758"/>
    <lineage>
        <taxon>Bacteria</taxon>
        <taxon>Pseudomonadati</taxon>
        <taxon>Bacteroidota</taxon>
        <taxon>Saprospiria</taxon>
        <taxon>Saprospirales</taxon>
        <taxon>Lewinellaceae</taxon>
        <taxon>Neolewinella</taxon>
    </lineage>
</organism>
<dbReference type="AlphaFoldDB" id="A0A923TAJ2"/>
<dbReference type="SUPFAM" id="SSF110296">
    <property type="entry name" value="Oligoxyloglucan reducing end-specific cellobiohydrolase"/>
    <property type="match status" value="2"/>
</dbReference>
<keyword evidence="2" id="KW-0732">Signal</keyword>
<evidence type="ECO:0000313" key="5">
    <source>
        <dbReference type="Proteomes" id="UP000650081"/>
    </source>
</evidence>
<gene>
    <name evidence="4" type="ORF">H9S92_18855</name>
</gene>
<keyword evidence="4" id="KW-0378">Hydrolase</keyword>
<dbReference type="InterPro" id="IPR015943">
    <property type="entry name" value="WD40/YVTN_repeat-like_dom_sf"/>
</dbReference>
<evidence type="ECO:0000259" key="3">
    <source>
        <dbReference type="Pfam" id="PF15902"/>
    </source>
</evidence>